<dbReference type="GO" id="GO:0040029">
    <property type="term" value="P:epigenetic regulation of gene expression"/>
    <property type="evidence" value="ECO:0007669"/>
    <property type="project" value="TreeGrafter"/>
</dbReference>
<feature type="compositionally biased region" description="Basic and acidic residues" evidence="2">
    <location>
        <begin position="11"/>
        <end position="22"/>
    </location>
</feature>
<name>A0A0H4TDQ3_9BACT</name>
<evidence type="ECO:0000256" key="1">
    <source>
        <dbReference type="ARBA" id="ARBA00005947"/>
    </source>
</evidence>
<dbReference type="InterPro" id="IPR023801">
    <property type="entry name" value="His_deacetylse_dom"/>
</dbReference>
<dbReference type="PRINTS" id="PR01270">
    <property type="entry name" value="HDASUPER"/>
</dbReference>
<dbReference type="InterPro" id="IPR000286">
    <property type="entry name" value="HDACs"/>
</dbReference>
<protein>
    <submittedName>
        <fullName evidence="4">Histone deacetylase family protein</fullName>
    </submittedName>
</protein>
<proteinExistence type="inferred from homology"/>
<dbReference type="CDD" id="cd09992">
    <property type="entry name" value="HDAC_classII"/>
    <property type="match status" value="1"/>
</dbReference>
<reference evidence="4" key="1">
    <citation type="journal article" date="2015" name="ISME J.">
        <title>Aquifer environment selects for microbial species cohorts in sediment and groundwater.</title>
        <authorList>
            <person name="Hug L.A."/>
            <person name="Thomas B.C."/>
            <person name="Brown C.T."/>
            <person name="Frischkorn K.R."/>
            <person name="Williams K.H."/>
            <person name="Tringe S.G."/>
            <person name="Banfield J.F."/>
        </authorList>
    </citation>
    <scope>NUCLEOTIDE SEQUENCE</scope>
</reference>
<accession>A0A0H4TDQ3</accession>
<dbReference type="GO" id="GO:0004407">
    <property type="term" value="F:histone deacetylase activity"/>
    <property type="evidence" value="ECO:0007669"/>
    <property type="project" value="TreeGrafter"/>
</dbReference>
<dbReference type="InterPro" id="IPR037138">
    <property type="entry name" value="His_deacetylse_dom_sf"/>
</dbReference>
<organism evidence="4">
    <name type="scientific">uncultured Gemmatimonadetes bacterium Rifle_16ft_4_minimus_7</name>
    <dbReference type="NCBI Taxonomy" id="1665098"/>
    <lineage>
        <taxon>Bacteria</taxon>
        <taxon>Pseudomonadati</taxon>
        <taxon>Gemmatimonadota</taxon>
        <taxon>environmental samples</taxon>
    </lineage>
</organism>
<dbReference type="EMBL" id="KT007046">
    <property type="protein sequence ID" value="AKQ04682.1"/>
    <property type="molecule type" value="Genomic_DNA"/>
</dbReference>
<evidence type="ECO:0000313" key="4">
    <source>
        <dbReference type="EMBL" id="AKQ04682.1"/>
    </source>
</evidence>
<dbReference type="SUPFAM" id="SSF52768">
    <property type="entry name" value="Arginase/deacetylase"/>
    <property type="match status" value="1"/>
</dbReference>
<dbReference type="AlphaFoldDB" id="A0A0H4TDQ3"/>
<sequence>MNLHVVWHPSSLDHDPGPGHPERPERLRAILEELKTPPLALDVVWHEADPAPEAALARVHLPGYLARLEAMAAAGGGRLDADTVMSLKSFEAARYAAGAAMAAARLALAGQPAFAPVRPPGHHALAGEAMGFCFINNVVVAARAALEEWGCRRVLIVDWDVHHGNGTQALVEQDPRIRYVSLHQWPLYPGTGRADERGVGNLFNVPRPPGLPRARYVEDLDQAVRTATDGWPPDLVLISAGFDAMAGDPLAGFTLEPEDYGTWIGRWRRIGAPIASVLEGGYVPQRIRQGVAAHLVALA</sequence>
<feature type="region of interest" description="Disordered" evidence="2">
    <location>
        <begin position="1"/>
        <end position="22"/>
    </location>
</feature>
<dbReference type="PANTHER" id="PTHR10625">
    <property type="entry name" value="HISTONE DEACETYLASE HDAC1-RELATED"/>
    <property type="match status" value="1"/>
</dbReference>
<evidence type="ECO:0000259" key="3">
    <source>
        <dbReference type="Pfam" id="PF00850"/>
    </source>
</evidence>
<dbReference type="Gene3D" id="3.40.800.20">
    <property type="entry name" value="Histone deacetylase domain"/>
    <property type="match status" value="1"/>
</dbReference>
<dbReference type="InterPro" id="IPR023696">
    <property type="entry name" value="Ureohydrolase_dom_sf"/>
</dbReference>
<comment type="similarity">
    <text evidence="1">Belongs to the histone deacetylase family.</text>
</comment>
<dbReference type="PANTHER" id="PTHR10625:SF10">
    <property type="entry name" value="HISTONE DEACETYLASE HDAC1"/>
    <property type="match status" value="1"/>
</dbReference>
<feature type="domain" description="Histone deacetylase" evidence="3">
    <location>
        <begin position="20"/>
        <end position="296"/>
    </location>
</feature>
<dbReference type="Pfam" id="PF00850">
    <property type="entry name" value="Hist_deacetyl"/>
    <property type="match status" value="1"/>
</dbReference>
<evidence type="ECO:0000256" key="2">
    <source>
        <dbReference type="SAM" id="MobiDB-lite"/>
    </source>
</evidence>